<dbReference type="Gene3D" id="2.30.30.390">
    <property type="entry name" value="Hemimethylated DNA-binding domain"/>
    <property type="match status" value="1"/>
</dbReference>
<dbReference type="NCBIfam" id="TIGR02097">
    <property type="entry name" value="yccV"/>
    <property type="match status" value="1"/>
</dbReference>
<proteinExistence type="predicted"/>
<dbReference type="Gene3D" id="1.20.1280.50">
    <property type="match status" value="1"/>
</dbReference>
<sequence>MSQLPLDVLTIILSQIPAVRDRRETSVRTLLNCSQVNSLFYEAVSLPFMWKSHYQMRYEHSTEERERVRNEELGHNWRRMYGRRREIDCAALKLLDKFVYTRVGMQDIATTLARQSLDIWDALELECSFPLPEPFGSQTTEYCGDRPFPNDTICRRFWAGYIRDTIARGLGVSLWRRYITGSSSPALETPSFELAMSSISMMFGVSHKTITKELDALAVLCREEFLKRRVSIDHLESNYNLSQICMNICVFMREQGFTRYIQNPWGGDNSWDILNKFPHVYLTANRATIPISLVHIFVAIATRLGIDASPVNFPRVVLSYVRPIHQGADPIIVNPSARNPSNFVIHSNTPYNDNPVLQAQVDSVLTIIPTPCDAALMLIRACHNISAALPRYTTQADAHASALLVLCTNLIFQAETNVLHGLFTSADLRPLDCIFLLDELAPYLRPRCRRLLEDACQSVIAENNIVVREVSRRKPGAVCFFVGMAFVHVQYGYTGFIISWDETCKAAQAWIDHMGLNKLSRGQNQPFYEVYSVDGTIRYVAEENIKPASFTREHLQSLYRIFGQFPSIFEGADCPSNPRKGIEHRSGRGRLLLSPHKMEAFPDDSDFGAYWVENGRSRA</sequence>
<evidence type="ECO:0000259" key="1">
    <source>
        <dbReference type="SMART" id="SM00992"/>
    </source>
</evidence>
<dbReference type="Proteomes" id="UP000807469">
    <property type="component" value="Unassembled WGS sequence"/>
</dbReference>
<comment type="caution">
    <text evidence="2">The sequence shown here is derived from an EMBL/GenBank/DDBJ whole genome shotgun (WGS) entry which is preliminary data.</text>
</comment>
<evidence type="ECO:0000313" key="2">
    <source>
        <dbReference type="EMBL" id="KAF9486300.1"/>
    </source>
</evidence>
<dbReference type="SUPFAM" id="SSF141255">
    <property type="entry name" value="YccV-like"/>
    <property type="match status" value="1"/>
</dbReference>
<accession>A0A9P5ZGN2</accession>
<dbReference type="InterPro" id="IPR036047">
    <property type="entry name" value="F-box-like_dom_sf"/>
</dbReference>
<reference evidence="2" key="1">
    <citation type="submission" date="2020-11" db="EMBL/GenBank/DDBJ databases">
        <authorList>
            <consortium name="DOE Joint Genome Institute"/>
            <person name="Ahrendt S."/>
            <person name="Riley R."/>
            <person name="Andreopoulos W."/>
            <person name="Labutti K."/>
            <person name="Pangilinan J."/>
            <person name="Ruiz-Duenas F.J."/>
            <person name="Barrasa J.M."/>
            <person name="Sanchez-Garcia M."/>
            <person name="Camarero S."/>
            <person name="Miyauchi S."/>
            <person name="Serrano A."/>
            <person name="Linde D."/>
            <person name="Babiker R."/>
            <person name="Drula E."/>
            <person name="Ayuso-Fernandez I."/>
            <person name="Pacheco R."/>
            <person name="Padilla G."/>
            <person name="Ferreira P."/>
            <person name="Barriuso J."/>
            <person name="Kellner H."/>
            <person name="Castanera R."/>
            <person name="Alfaro M."/>
            <person name="Ramirez L."/>
            <person name="Pisabarro A.G."/>
            <person name="Kuo A."/>
            <person name="Tritt A."/>
            <person name="Lipzen A."/>
            <person name="He G."/>
            <person name="Yan M."/>
            <person name="Ng V."/>
            <person name="Cullen D."/>
            <person name="Martin F."/>
            <person name="Rosso M.-N."/>
            <person name="Henrissat B."/>
            <person name="Hibbett D."/>
            <person name="Martinez A.T."/>
            <person name="Grigoriev I.V."/>
        </authorList>
    </citation>
    <scope>NUCLEOTIDE SEQUENCE</scope>
    <source>
        <strain evidence="2">CIRM-BRFM 674</strain>
    </source>
</reference>
<dbReference type="PANTHER" id="PTHR31350:SF27">
    <property type="entry name" value="HEMIMETHYLATED DNA-BINDING DOMAIN-CONTAINING PROTEIN"/>
    <property type="match status" value="1"/>
</dbReference>
<dbReference type="EMBL" id="MU155130">
    <property type="protein sequence ID" value="KAF9486300.1"/>
    <property type="molecule type" value="Genomic_DNA"/>
</dbReference>
<dbReference type="AlphaFoldDB" id="A0A9P5ZGN2"/>
<organism evidence="2 3">
    <name type="scientific">Pholiota conissans</name>
    <dbReference type="NCBI Taxonomy" id="109636"/>
    <lineage>
        <taxon>Eukaryota</taxon>
        <taxon>Fungi</taxon>
        <taxon>Dikarya</taxon>
        <taxon>Basidiomycota</taxon>
        <taxon>Agaricomycotina</taxon>
        <taxon>Agaricomycetes</taxon>
        <taxon>Agaricomycetidae</taxon>
        <taxon>Agaricales</taxon>
        <taxon>Agaricineae</taxon>
        <taxon>Strophariaceae</taxon>
        <taxon>Pholiota</taxon>
    </lineage>
</organism>
<evidence type="ECO:0000313" key="3">
    <source>
        <dbReference type="Proteomes" id="UP000807469"/>
    </source>
</evidence>
<dbReference type="InterPro" id="IPR036623">
    <property type="entry name" value="Hemimethylated_DNA-bd_sf"/>
</dbReference>
<dbReference type="SMART" id="SM00992">
    <property type="entry name" value="YccV-like"/>
    <property type="match status" value="1"/>
</dbReference>
<dbReference type="Pfam" id="PF08755">
    <property type="entry name" value="YccV-like"/>
    <property type="match status" value="1"/>
</dbReference>
<feature type="domain" description="Hemimethylated DNA-binding" evidence="1">
    <location>
        <begin position="477"/>
        <end position="579"/>
    </location>
</feature>
<keyword evidence="3" id="KW-1185">Reference proteome</keyword>
<gene>
    <name evidence="2" type="ORF">BDN70DRAFT_662</name>
</gene>
<dbReference type="Pfam" id="PF13369">
    <property type="entry name" value="Transglut_core2"/>
    <property type="match status" value="1"/>
</dbReference>
<protein>
    <recommendedName>
        <fullName evidence="1">Hemimethylated DNA-binding domain-containing protein</fullName>
    </recommendedName>
</protein>
<name>A0A9P5ZGN2_9AGAR</name>
<dbReference type="OrthoDB" id="28868at2759"/>
<dbReference type="GO" id="GO:0003677">
    <property type="term" value="F:DNA binding"/>
    <property type="evidence" value="ECO:0007669"/>
    <property type="project" value="InterPro"/>
</dbReference>
<dbReference type="SUPFAM" id="SSF81383">
    <property type="entry name" value="F-box domain"/>
    <property type="match status" value="1"/>
</dbReference>
<dbReference type="InterPro" id="IPR032698">
    <property type="entry name" value="SirB1_N"/>
</dbReference>
<dbReference type="PANTHER" id="PTHR31350">
    <property type="entry name" value="SI:DKEY-261L7.2"/>
    <property type="match status" value="1"/>
</dbReference>
<dbReference type="InterPro" id="IPR011722">
    <property type="entry name" value="Hemimethylated_DNA-bd_dom"/>
</dbReference>